<dbReference type="SMART" id="SM00342">
    <property type="entry name" value="HTH_ARAC"/>
    <property type="match status" value="1"/>
</dbReference>
<dbReference type="InterPro" id="IPR050959">
    <property type="entry name" value="MarA-like"/>
</dbReference>
<dbReference type="Gene3D" id="1.10.10.60">
    <property type="entry name" value="Homeodomain-like"/>
    <property type="match status" value="2"/>
</dbReference>
<protein>
    <submittedName>
        <fullName evidence="5">AraC family transcriptional regulator</fullName>
    </submittedName>
</protein>
<evidence type="ECO:0000256" key="3">
    <source>
        <dbReference type="ARBA" id="ARBA00023163"/>
    </source>
</evidence>
<dbReference type="Proteomes" id="UP001315967">
    <property type="component" value="Chromosome"/>
</dbReference>
<evidence type="ECO:0000256" key="1">
    <source>
        <dbReference type="ARBA" id="ARBA00023015"/>
    </source>
</evidence>
<proteinExistence type="predicted"/>
<evidence type="ECO:0000313" key="6">
    <source>
        <dbReference type="Proteomes" id="UP001315967"/>
    </source>
</evidence>
<evidence type="ECO:0000259" key="4">
    <source>
        <dbReference type="PROSITE" id="PS01124"/>
    </source>
</evidence>
<keyword evidence="1" id="KW-0805">Transcription regulation</keyword>
<feature type="domain" description="HTH araC/xylS-type" evidence="4">
    <location>
        <begin position="8"/>
        <end position="106"/>
    </location>
</feature>
<keyword evidence="2" id="KW-0238">DNA-binding</keyword>
<name>A0ABY5P5V1_9LACT</name>
<evidence type="ECO:0000256" key="2">
    <source>
        <dbReference type="ARBA" id="ARBA00023125"/>
    </source>
</evidence>
<dbReference type="InterPro" id="IPR011256">
    <property type="entry name" value="Reg_factor_effector_dom_sf"/>
</dbReference>
<dbReference type="InterPro" id="IPR009057">
    <property type="entry name" value="Homeodomain-like_sf"/>
</dbReference>
<keyword evidence="3" id="KW-0804">Transcription</keyword>
<dbReference type="InterPro" id="IPR018060">
    <property type="entry name" value="HTH_AraC"/>
</dbReference>
<dbReference type="PANTHER" id="PTHR47504">
    <property type="entry name" value="RIGHT ORIGIN-BINDING PROTEIN"/>
    <property type="match status" value="1"/>
</dbReference>
<gene>
    <name evidence="5" type="ORF">NRE15_00165</name>
</gene>
<dbReference type="EMBL" id="CP102453">
    <property type="protein sequence ID" value="UUX34119.1"/>
    <property type="molecule type" value="Genomic_DNA"/>
</dbReference>
<dbReference type="RefSeq" id="WP_313793622.1">
    <property type="nucleotide sequence ID" value="NZ_CP102453.1"/>
</dbReference>
<evidence type="ECO:0000313" key="5">
    <source>
        <dbReference type="EMBL" id="UUX34119.1"/>
    </source>
</evidence>
<organism evidence="5 6">
    <name type="scientific">Fundicoccus culcitae</name>
    <dbReference type="NCBI Taxonomy" id="2969821"/>
    <lineage>
        <taxon>Bacteria</taxon>
        <taxon>Bacillati</taxon>
        <taxon>Bacillota</taxon>
        <taxon>Bacilli</taxon>
        <taxon>Lactobacillales</taxon>
        <taxon>Aerococcaceae</taxon>
        <taxon>Fundicoccus</taxon>
    </lineage>
</organism>
<reference evidence="5 6" key="1">
    <citation type="submission" date="2022-08" db="EMBL/GenBank/DDBJ databases">
        <title>Aerococcaceae sp. nov isolated from spoiled eye mask.</title>
        <authorList>
            <person name="Zhou G."/>
            <person name="Xie X.-B."/>
            <person name="Shi Q.-S."/>
            <person name="Wang Y.-S."/>
            <person name="Wen X."/>
            <person name="Peng H."/>
            <person name="Yang X.-J."/>
            <person name="Tao H.-B."/>
            <person name="Huang X.-M."/>
        </authorList>
    </citation>
    <scope>NUCLEOTIDE SEQUENCE [LARGE SCALE GENOMIC DNA]</scope>
    <source>
        <strain evidence="6">DM20194951</strain>
    </source>
</reference>
<keyword evidence="6" id="KW-1185">Reference proteome</keyword>
<sequence>MDPYELIEASLKFIENNVEEPLSLNDVAQYFNYSKFYYHRLFTAIMGIRFNDYVLSRRLNRAVKLIQMTDWNITTITNQLNFSTPSAFTRAFKKYYHLTPSELITKPTEIMTTDIPPLIRRPLKNINGDIVSNFSIIQLESFKVSGLVFQVDLAVDDYRLKITQHANQFLALLDPKLQSPGYVIFSECMPQSTTFNVIIGIDREFKLDLPYFFTVEVPDLLMASFNYTGNLLEMETVLQSDYARFLKITKQESGNADINMIQRFDNIHDLYQPYQLFVPIKANELDMELLA</sequence>
<dbReference type="PROSITE" id="PS01124">
    <property type="entry name" value="HTH_ARAC_FAMILY_2"/>
    <property type="match status" value="1"/>
</dbReference>
<dbReference type="Gene3D" id="3.20.80.10">
    <property type="entry name" value="Regulatory factor, effector binding domain"/>
    <property type="match status" value="1"/>
</dbReference>
<dbReference type="SUPFAM" id="SSF46689">
    <property type="entry name" value="Homeodomain-like"/>
    <property type="match status" value="2"/>
</dbReference>
<dbReference type="Pfam" id="PF12833">
    <property type="entry name" value="HTH_18"/>
    <property type="match status" value="1"/>
</dbReference>
<accession>A0ABY5P5V1</accession>
<dbReference type="PANTHER" id="PTHR47504:SF5">
    <property type="entry name" value="RIGHT ORIGIN-BINDING PROTEIN"/>
    <property type="match status" value="1"/>
</dbReference>